<dbReference type="InterPro" id="IPR005846">
    <property type="entry name" value="A-D-PHexomutase_a/b/a-III"/>
</dbReference>
<dbReference type="InterPro" id="IPR005843">
    <property type="entry name" value="A-D-PHexomutase_C"/>
</dbReference>
<dbReference type="EC" id="5.4.2.2" evidence="11"/>
<dbReference type="GO" id="GO:0046872">
    <property type="term" value="F:metal ion binding"/>
    <property type="evidence" value="ECO:0007669"/>
    <property type="project" value="UniProtKB-KW"/>
</dbReference>
<dbReference type="Gene3D" id="3.30.310.50">
    <property type="entry name" value="Alpha-D-phosphohexomutase, C-terminal domain"/>
    <property type="match status" value="1"/>
</dbReference>
<dbReference type="GO" id="GO:0006166">
    <property type="term" value="P:purine ribonucleoside salvage"/>
    <property type="evidence" value="ECO:0007669"/>
    <property type="project" value="TreeGrafter"/>
</dbReference>
<dbReference type="InterPro" id="IPR005845">
    <property type="entry name" value="A-D-PHexomutase_a/b/a-II"/>
</dbReference>
<dbReference type="Pfam" id="PF02878">
    <property type="entry name" value="PGM_PMM_I"/>
    <property type="match status" value="1"/>
</dbReference>
<dbReference type="Pfam" id="PF02879">
    <property type="entry name" value="PGM_PMM_II"/>
    <property type="match status" value="1"/>
</dbReference>
<evidence type="ECO:0000259" key="7">
    <source>
        <dbReference type="Pfam" id="PF00408"/>
    </source>
</evidence>
<feature type="domain" description="Alpha-D-phosphohexomutase C-terminal" evidence="7">
    <location>
        <begin position="534"/>
        <end position="580"/>
    </location>
</feature>
<dbReference type="RefSeq" id="WP_144997603.1">
    <property type="nucleotide sequence ID" value="NZ_CP036281.1"/>
</dbReference>
<name>A0A518CRP1_9PLAN</name>
<evidence type="ECO:0000256" key="5">
    <source>
        <dbReference type="ARBA" id="ARBA00022842"/>
    </source>
</evidence>
<keyword evidence="4" id="KW-0479">Metal-binding</keyword>
<keyword evidence="12" id="KW-1185">Reference proteome</keyword>
<dbReference type="Pfam" id="PF02880">
    <property type="entry name" value="PGM_PMM_III"/>
    <property type="match status" value="1"/>
</dbReference>
<evidence type="ECO:0000313" key="11">
    <source>
        <dbReference type="EMBL" id="QDU81880.1"/>
    </source>
</evidence>
<dbReference type="Proteomes" id="UP000317178">
    <property type="component" value="Chromosome"/>
</dbReference>
<dbReference type="SUPFAM" id="SSF53738">
    <property type="entry name" value="Phosphoglucomutase, first 3 domains"/>
    <property type="match status" value="3"/>
</dbReference>
<evidence type="ECO:0000259" key="8">
    <source>
        <dbReference type="Pfam" id="PF02878"/>
    </source>
</evidence>
<dbReference type="PANTHER" id="PTHR45745:SF1">
    <property type="entry name" value="PHOSPHOGLUCOMUTASE 2B-RELATED"/>
    <property type="match status" value="1"/>
</dbReference>
<feature type="domain" description="Alpha-D-phosphohexomutase alpha/beta/alpha" evidence="8">
    <location>
        <begin position="71"/>
        <end position="208"/>
    </location>
</feature>
<evidence type="ECO:0000259" key="10">
    <source>
        <dbReference type="Pfam" id="PF02880"/>
    </source>
</evidence>
<dbReference type="KEGG" id="plon:Pla110_36310"/>
<feature type="domain" description="Alpha-D-phosphohexomutase alpha/beta/alpha" evidence="9">
    <location>
        <begin position="238"/>
        <end position="337"/>
    </location>
</feature>
<evidence type="ECO:0000259" key="9">
    <source>
        <dbReference type="Pfam" id="PF02879"/>
    </source>
</evidence>
<gene>
    <name evidence="11" type="primary">pgcA</name>
    <name evidence="11" type="ORF">Pla110_36310</name>
</gene>
<dbReference type="PANTHER" id="PTHR45745">
    <property type="entry name" value="PHOSPHOMANNOMUTASE 45A"/>
    <property type="match status" value="1"/>
</dbReference>
<keyword evidence="6 11" id="KW-0413">Isomerase</keyword>
<evidence type="ECO:0000256" key="4">
    <source>
        <dbReference type="ARBA" id="ARBA00022723"/>
    </source>
</evidence>
<protein>
    <submittedName>
        <fullName evidence="11">Phosphoglucomutase</fullName>
        <ecNumber evidence="11">5.4.2.2</ecNumber>
    </submittedName>
</protein>
<evidence type="ECO:0000256" key="6">
    <source>
        <dbReference type="ARBA" id="ARBA00023235"/>
    </source>
</evidence>
<dbReference type="Pfam" id="PF00408">
    <property type="entry name" value="PGM_PMM_IV"/>
    <property type="match status" value="1"/>
</dbReference>
<accession>A0A518CRP1</accession>
<evidence type="ECO:0000313" key="12">
    <source>
        <dbReference type="Proteomes" id="UP000317178"/>
    </source>
</evidence>
<evidence type="ECO:0000256" key="1">
    <source>
        <dbReference type="ARBA" id="ARBA00001946"/>
    </source>
</evidence>
<dbReference type="InterPro" id="IPR036900">
    <property type="entry name" value="A-D-PHexomutase_C_sf"/>
</dbReference>
<dbReference type="GO" id="GO:0008973">
    <property type="term" value="F:phosphopentomutase activity"/>
    <property type="evidence" value="ECO:0007669"/>
    <property type="project" value="TreeGrafter"/>
</dbReference>
<sequence length="612" mass="68143">MSETDFSADRKWALETIDQAVLNGKLLDSTRENLVRWIREPQYEKSLPGILELLKAEEFGRLNDLFWEVINFGTGGRRGEMSDFGSATINERTIAESAHGLGSYFMHTNHDQPGRAVIAHDTRNRSPEFARLTATTLAAHGFEVFFFDTYRSTPELSFAVRHLNCDVGAMISASHNAPSDNGFKAYWGSGAQVLTPHDKGIIDAVYKASEIPTIDFNVAVQEGKIKILDSSIDDDYLAEVCKLSYSDKRDIVALFTPLHGVGETNVYDVLKQLGFDGLQIFEPHRQPDGNFSNVPDHLPNPERFEVFRPTLEPAAAMGAELILASDPDADRIAICVRNGAGEYIPVTGNQAGALIVDYLLRKRKAEGTLSPSHFIVETLVTTPLIADQGRKYNVKVVDDLLVGFKYIAQSMDNLGPDKFIFGAEESLGYLAGEYCRDKDAAVAAMYLMEYAAELKADSGKTLLDQLDELYREYGFYLEGQTSKICEGSDGQLQIQKLMKAFREQPPKELAGNRFLEVRDYETHEVRDLPNNSKSADLPEPAGNLMVFKLEGDAARFRIAVRPSGTEPKIKFYYFAQADVPVADQLDATKTTVREELTRLQESLNGWIDAQLS</sequence>
<dbReference type="SUPFAM" id="SSF55957">
    <property type="entry name" value="Phosphoglucomutase, C-terminal domain"/>
    <property type="match status" value="1"/>
</dbReference>
<proteinExistence type="inferred from homology"/>
<evidence type="ECO:0000256" key="2">
    <source>
        <dbReference type="ARBA" id="ARBA00010231"/>
    </source>
</evidence>
<organism evidence="11 12">
    <name type="scientific">Polystyrenella longa</name>
    <dbReference type="NCBI Taxonomy" id="2528007"/>
    <lineage>
        <taxon>Bacteria</taxon>
        <taxon>Pseudomonadati</taxon>
        <taxon>Planctomycetota</taxon>
        <taxon>Planctomycetia</taxon>
        <taxon>Planctomycetales</taxon>
        <taxon>Planctomycetaceae</taxon>
        <taxon>Polystyrenella</taxon>
    </lineage>
</organism>
<dbReference type="GO" id="GO:0005975">
    <property type="term" value="P:carbohydrate metabolic process"/>
    <property type="evidence" value="ECO:0007669"/>
    <property type="project" value="InterPro"/>
</dbReference>
<dbReference type="InterPro" id="IPR016055">
    <property type="entry name" value="A-D-PHexomutase_a/b/a-I/II/III"/>
</dbReference>
<dbReference type="GO" id="GO:0004614">
    <property type="term" value="F:phosphoglucomutase activity"/>
    <property type="evidence" value="ECO:0007669"/>
    <property type="project" value="UniProtKB-EC"/>
</dbReference>
<dbReference type="InterPro" id="IPR005844">
    <property type="entry name" value="A-D-PHexomutase_a/b/a-I"/>
</dbReference>
<dbReference type="CDD" id="cd05799">
    <property type="entry name" value="PGM2"/>
    <property type="match status" value="1"/>
</dbReference>
<dbReference type="EMBL" id="CP036281">
    <property type="protein sequence ID" value="QDU81880.1"/>
    <property type="molecule type" value="Genomic_DNA"/>
</dbReference>
<feature type="domain" description="Alpha-D-phosphohexomutase alpha/beta/alpha" evidence="10">
    <location>
        <begin position="348"/>
        <end position="473"/>
    </location>
</feature>
<evidence type="ECO:0000256" key="3">
    <source>
        <dbReference type="ARBA" id="ARBA00022553"/>
    </source>
</evidence>
<keyword evidence="5" id="KW-0460">Magnesium</keyword>
<dbReference type="AlphaFoldDB" id="A0A518CRP1"/>
<reference evidence="11 12" key="1">
    <citation type="submission" date="2019-02" db="EMBL/GenBank/DDBJ databases">
        <title>Deep-cultivation of Planctomycetes and their phenomic and genomic characterization uncovers novel biology.</title>
        <authorList>
            <person name="Wiegand S."/>
            <person name="Jogler M."/>
            <person name="Boedeker C."/>
            <person name="Pinto D."/>
            <person name="Vollmers J."/>
            <person name="Rivas-Marin E."/>
            <person name="Kohn T."/>
            <person name="Peeters S.H."/>
            <person name="Heuer A."/>
            <person name="Rast P."/>
            <person name="Oberbeckmann S."/>
            <person name="Bunk B."/>
            <person name="Jeske O."/>
            <person name="Meyerdierks A."/>
            <person name="Storesund J.E."/>
            <person name="Kallscheuer N."/>
            <person name="Luecker S."/>
            <person name="Lage O.M."/>
            <person name="Pohl T."/>
            <person name="Merkel B.J."/>
            <person name="Hornburger P."/>
            <person name="Mueller R.-W."/>
            <person name="Bruemmer F."/>
            <person name="Labrenz M."/>
            <person name="Spormann A.M."/>
            <person name="Op den Camp H."/>
            <person name="Overmann J."/>
            <person name="Amann R."/>
            <person name="Jetten M.S.M."/>
            <person name="Mascher T."/>
            <person name="Medema M.H."/>
            <person name="Devos D.P."/>
            <person name="Kaster A.-K."/>
            <person name="Ovreas L."/>
            <person name="Rohde M."/>
            <person name="Galperin M.Y."/>
            <person name="Jogler C."/>
        </authorList>
    </citation>
    <scope>NUCLEOTIDE SEQUENCE [LARGE SCALE GENOMIC DNA]</scope>
    <source>
        <strain evidence="11 12">Pla110</strain>
    </source>
</reference>
<comment type="similarity">
    <text evidence="2">Belongs to the phosphohexose mutase family.</text>
</comment>
<dbReference type="OrthoDB" id="9806956at2"/>
<comment type="cofactor">
    <cofactor evidence="1">
        <name>Mg(2+)</name>
        <dbReference type="ChEBI" id="CHEBI:18420"/>
    </cofactor>
</comment>
<dbReference type="Gene3D" id="3.40.120.10">
    <property type="entry name" value="Alpha-D-Glucose-1,6-Bisphosphate, subunit A, domain 3"/>
    <property type="match status" value="3"/>
</dbReference>
<keyword evidence="3" id="KW-0597">Phosphoprotein</keyword>